<dbReference type="PANTHER" id="PTHR46549">
    <property type="entry name" value="MACPF DOMAIN-CONTAINING PROTEIN"/>
    <property type="match status" value="1"/>
</dbReference>
<proteinExistence type="predicted"/>
<dbReference type="Gene3D" id="2.60.120.260">
    <property type="entry name" value="Galactose-binding domain-like"/>
    <property type="match status" value="1"/>
</dbReference>
<organism evidence="2 3">
    <name type="scientific">Branchiostoma lanceolatum</name>
    <name type="common">Common lancelet</name>
    <name type="synonym">Amphioxus lanceolatum</name>
    <dbReference type="NCBI Taxonomy" id="7740"/>
    <lineage>
        <taxon>Eukaryota</taxon>
        <taxon>Metazoa</taxon>
        <taxon>Chordata</taxon>
        <taxon>Cephalochordata</taxon>
        <taxon>Leptocardii</taxon>
        <taxon>Amphioxiformes</taxon>
        <taxon>Branchiostomatidae</taxon>
        <taxon>Branchiostoma</taxon>
    </lineage>
</organism>
<dbReference type="PROSITE" id="PS50022">
    <property type="entry name" value="FA58C_3"/>
    <property type="match status" value="1"/>
</dbReference>
<dbReference type="EMBL" id="OV696690">
    <property type="protein sequence ID" value="CAH1266356.1"/>
    <property type="molecule type" value="Genomic_DNA"/>
</dbReference>
<keyword evidence="3" id="KW-1185">Reference proteome</keyword>
<feature type="domain" description="F5/8 type C" evidence="1">
    <location>
        <begin position="2"/>
        <end position="156"/>
    </location>
</feature>
<dbReference type="AlphaFoldDB" id="A0A8K0EUC3"/>
<dbReference type="SUPFAM" id="SSF49785">
    <property type="entry name" value="Galactose-binding domain-like"/>
    <property type="match status" value="1"/>
</dbReference>
<protein>
    <submittedName>
        <fullName evidence="2">Hypp3342 protein</fullName>
    </submittedName>
</protein>
<evidence type="ECO:0000313" key="3">
    <source>
        <dbReference type="Proteomes" id="UP000838412"/>
    </source>
</evidence>
<sequence length="312" mass="36107">MCEFVKVVWLTQDPSWVVNTCCNPAYRGGVTHDATEALDGDIRTYWNPWSGEGRYYNNWYIVLDLATPHTLTRIAVNNEGDRARSITSFTLQKSQVYVGSPYNWEDVKSVGNVQIGTNRRQEFGGFRGTARYWRFLVTRTHKGWQPFLAELNLYGLPAEETTEPTDFCRNHPNALSCMLAKDDPDRAYRLYQENQWAFLPLEPEDNYERLQPKREVPWMVPACKIYRKKSDLQTLPDREMEPFSLQAYGLSKYQGYTHVECSEPEAVISCAGECQTRMSAIKFLIISNDDGENKVRPTWVELPTGCEFEMEM</sequence>
<dbReference type="OrthoDB" id="10062607at2759"/>
<gene>
    <name evidence="2" type="primary">Hypp3342</name>
    <name evidence="2" type="ORF">BLAG_LOCUS19965</name>
</gene>
<evidence type="ECO:0000313" key="2">
    <source>
        <dbReference type="EMBL" id="CAH1266356.1"/>
    </source>
</evidence>
<reference evidence="2" key="1">
    <citation type="submission" date="2022-01" db="EMBL/GenBank/DDBJ databases">
        <authorList>
            <person name="Braso-Vives M."/>
        </authorList>
    </citation>
    <scope>NUCLEOTIDE SEQUENCE</scope>
</reference>
<dbReference type="Proteomes" id="UP000838412">
    <property type="component" value="Chromosome 5"/>
</dbReference>
<accession>A0A8K0EUC3</accession>
<dbReference type="InterPro" id="IPR000421">
    <property type="entry name" value="FA58C"/>
</dbReference>
<dbReference type="Pfam" id="PF00754">
    <property type="entry name" value="F5_F8_type_C"/>
    <property type="match status" value="1"/>
</dbReference>
<dbReference type="PANTHER" id="PTHR46549:SF1">
    <property type="entry name" value="MACPF DOMAIN-CONTAINING PROTEIN"/>
    <property type="match status" value="1"/>
</dbReference>
<evidence type="ECO:0000259" key="1">
    <source>
        <dbReference type="PROSITE" id="PS50022"/>
    </source>
</evidence>
<dbReference type="InterPro" id="IPR008979">
    <property type="entry name" value="Galactose-bd-like_sf"/>
</dbReference>
<name>A0A8K0EUC3_BRALA</name>